<dbReference type="UniPathway" id="UPA00070">
    <property type="reaction ID" value="UER00116"/>
</dbReference>
<feature type="binding site" evidence="7">
    <location>
        <position position="51"/>
    </location>
    <ligand>
        <name>carbamoyl phosphate</name>
        <dbReference type="ChEBI" id="CHEBI:58228"/>
    </ligand>
</feature>
<dbReference type="InterPro" id="IPR036901">
    <property type="entry name" value="Asp/Orn_carbamoylTrfase_sf"/>
</dbReference>
<organism evidence="10 11">
    <name type="scientific">Halolactibacillus alkaliphilus</name>
    <dbReference type="NCBI Taxonomy" id="442899"/>
    <lineage>
        <taxon>Bacteria</taxon>
        <taxon>Bacillati</taxon>
        <taxon>Bacillota</taxon>
        <taxon>Bacilli</taxon>
        <taxon>Bacillales</taxon>
        <taxon>Bacillaceae</taxon>
        <taxon>Halolactibacillus</taxon>
    </lineage>
</organism>
<evidence type="ECO:0000259" key="9">
    <source>
        <dbReference type="Pfam" id="PF02729"/>
    </source>
</evidence>
<evidence type="ECO:0000313" key="11">
    <source>
        <dbReference type="Proteomes" id="UP000321400"/>
    </source>
</evidence>
<dbReference type="OrthoDB" id="9774690at2"/>
<dbReference type="GO" id="GO:0004070">
    <property type="term" value="F:aspartate carbamoyltransferase activity"/>
    <property type="evidence" value="ECO:0007669"/>
    <property type="project" value="UniProtKB-UniRule"/>
</dbReference>
<comment type="similarity">
    <text evidence="2 7">Belongs to the aspartate/ornithine carbamoyltransferase superfamily. ATCase family.</text>
</comment>
<dbReference type="PROSITE" id="PS00097">
    <property type="entry name" value="CARBAMOYLTRANSFERASE"/>
    <property type="match status" value="1"/>
</dbReference>
<feature type="binding site" evidence="7">
    <location>
        <position position="254"/>
    </location>
    <ligand>
        <name>carbamoyl phosphate</name>
        <dbReference type="ChEBI" id="CHEBI:58228"/>
    </ligand>
</feature>
<dbReference type="GO" id="GO:0006520">
    <property type="term" value="P:amino acid metabolic process"/>
    <property type="evidence" value="ECO:0007669"/>
    <property type="project" value="InterPro"/>
</dbReference>
<evidence type="ECO:0000256" key="1">
    <source>
        <dbReference type="ARBA" id="ARBA00004852"/>
    </source>
</evidence>
<comment type="caution">
    <text evidence="10">The sequence shown here is derived from an EMBL/GenBank/DDBJ whole genome shotgun (WGS) entry which is preliminary data.</text>
</comment>
<dbReference type="GO" id="GO:0016597">
    <property type="term" value="F:amino acid binding"/>
    <property type="evidence" value="ECO:0007669"/>
    <property type="project" value="InterPro"/>
</dbReference>
<evidence type="ECO:0000256" key="7">
    <source>
        <dbReference type="HAMAP-Rule" id="MF_00001"/>
    </source>
</evidence>
<dbReference type="Gene3D" id="3.40.50.1370">
    <property type="entry name" value="Aspartate/ornithine carbamoyltransferase"/>
    <property type="match status" value="2"/>
</dbReference>
<reference evidence="10 11" key="1">
    <citation type="submission" date="2019-07" db="EMBL/GenBank/DDBJ databases">
        <title>Whole genome shotgun sequence of Halolactibacillus alkaliphilus NBRC 103919.</title>
        <authorList>
            <person name="Hosoyama A."/>
            <person name="Uohara A."/>
            <person name="Ohji S."/>
            <person name="Ichikawa N."/>
        </authorList>
    </citation>
    <scope>NUCLEOTIDE SEQUENCE [LARGE SCALE GENOMIC DNA]</scope>
    <source>
        <strain evidence="10 11">NBRC 103919</strain>
    </source>
</reference>
<dbReference type="PANTHER" id="PTHR45753">
    <property type="entry name" value="ORNITHINE CARBAMOYLTRANSFERASE, MITOCHONDRIAL"/>
    <property type="match status" value="1"/>
</dbReference>
<feature type="binding site" evidence="7">
    <location>
        <position position="101"/>
    </location>
    <ligand>
        <name>carbamoyl phosphate</name>
        <dbReference type="ChEBI" id="CHEBI:58228"/>
    </ligand>
</feature>
<dbReference type="Pfam" id="PF00185">
    <property type="entry name" value="OTCace"/>
    <property type="match status" value="1"/>
</dbReference>
<feature type="binding site" evidence="7">
    <location>
        <position position="162"/>
    </location>
    <ligand>
        <name>L-aspartate</name>
        <dbReference type="ChEBI" id="CHEBI:29991"/>
    </ligand>
</feature>
<protein>
    <recommendedName>
        <fullName evidence="7">Aspartate carbamoyltransferase</fullName>
        <ecNumber evidence="7">2.1.3.2</ecNumber>
    </recommendedName>
    <alternativeName>
        <fullName evidence="7">Aspartate transcarbamylase</fullName>
        <shortName evidence="7">ATCase</shortName>
    </alternativeName>
</protein>
<dbReference type="InterPro" id="IPR006130">
    <property type="entry name" value="Asp/Orn_carbamoylTrfase"/>
</dbReference>
<evidence type="ECO:0000256" key="2">
    <source>
        <dbReference type="ARBA" id="ARBA00008896"/>
    </source>
</evidence>
<feature type="binding site" evidence="7">
    <location>
        <position position="212"/>
    </location>
    <ligand>
        <name>L-aspartate</name>
        <dbReference type="ChEBI" id="CHEBI:29991"/>
    </ligand>
</feature>
<feature type="domain" description="Aspartate/ornithine carbamoyltransferase Asp/Orn-binding" evidence="8">
    <location>
        <begin position="148"/>
        <end position="290"/>
    </location>
</feature>
<name>A0A511WYR2_9BACI</name>
<dbReference type="NCBIfam" id="TIGR00670">
    <property type="entry name" value="asp_carb_tr"/>
    <property type="match status" value="1"/>
</dbReference>
<proteinExistence type="inferred from homology"/>
<dbReference type="Pfam" id="PF02729">
    <property type="entry name" value="OTCace_N"/>
    <property type="match status" value="1"/>
</dbReference>
<dbReference type="PRINTS" id="PR00101">
    <property type="entry name" value="ATCASE"/>
</dbReference>
<keyword evidence="11" id="KW-1185">Reference proteome</keyword>
<feature type="binding site" evidence="7">
    <location>
        <position position="79"/>
    </location>
    <ligand>
        <name>L-aspartate</name>
        <dbReference type="ChEBI" id="CHEBI:29991"/>
    </ligand>
</feature>
<dbReference type="EC" id="2.1.3.2" evidence="7"/>
<dbReference type="SUPFAM" id="SSF53671">
    <property type="entry name" value="Aspartate/ornithine carbamoyltransferase"/>
    <property type="match status" value="1"/>
</dbReference>
<feature type="binding site" evidence="7">
    <location>
        <position position="52"/>
    </location>
    <ligand>
        <name>carbamoyl phosphate</name>
        <dbReference type="ChEBI" id="CHEBI:58228"/>
    </ligand>
</feature>
<evidence type="ECO:0000313" key="10">
    <source>
        <dbReference type="EMBL" id="GEN55718.1"/>
    </source>
</evidence>
<dbReference type="STRING" id="442899.SAMN05720591_10248"/>
<keyword evidence="4 7" id="KW-0665">Pyrimidine biosynthesis</keyword>
<evidence type="ECO:0000256" key="5">
    <source>
        <dbReference type="ARBA" id="ARBA00043884"/>
    </source>
</evidence>
<dbReference type="PANTHER" id="PTHR45753:SF6">
    <property type="entry name" value="ASPARTATE CARBAMOYLTRANSFERASE"/>
    <property type="match status" value="1"/>
</dbReference>
<dbReference type="PRINTS" id="PR00100">
    <property type="entry name" value="AOTCASE"/>
</dbReference>
<dbReference type="Proteomes" id="UP000321400">
    <property type="component" value="Unassembled WGS sequence"/>
</dbReference>
<dbReference type="FunFam" id="3.40.50.1370:FF:000011">
    <property type="entry name" value="Aspartate carbamoyltransferase"/>
    <property type="match status" value="1"/>
</dbReference>
<comment type="catalytic activity">
    <reaction evidence="6 7">
        <text>carbamoyl phosphate + L-aspartate = N-carbamoyl-L-aspartate + phosphate + H(+)</text>
        <dbReference type="Rhea" id="RHEA:20013"/>
        <dbReference type="ChEBI" id="CHEBI:15378"/>
        <dbReference type="ChEBI" id="CHEBI:29991"/>
        <dbReference type="ChEBI" id="CHEBI:32814"/>
        <dbReference type="ChEBI" id="CHEBI:43474"/>
        <dbReference type="ChEBI" id="CHEBI:58228"/>
        <dbReference type="EC" id="2.1.3.2"/>
    </reaction>
</comment>
<dbReference type="InterPro" id="IPR002082">
    <property type="entry name" value="Asp_carbamoyltransf"/>
</dbReference>
<dbReference type="GO" id="GO:0005829">
    <property type="term" value="C:cytosol"/>
    <property type="evidence" value="ECO:0007669"/>
    <property type="project" value="TreeGrafter"/>
</dbReference>
<feature type="binding site" evidence="7">
    <location>
        <position position="132"/>
    </location>
    <ligand>
        <name>carbamoyl phosphate</name>
        <dbReference type="ChEBI" id="CHEBI:58228"/>
    </ligand>
</feature>
<feature type="binding site" evidence="7">
    <location>
        <position position="129"/>
    </location>
    <ligand>
        <name>carbamoyl phosphate</name>
        <dbReference type="ChEBI" id="CHEBI:58228"/>
    </ligand>
</feature>
<evidence type="ECO:0000259" key="8">
    <source>
        <dbReference type="Pfam" id="PF00185"/>
    </source>
</evidence>
<evidence type="ECO:0000256" key="6">
    <source>
        <dbReference type="ARBA" id="ARBA00048859"/>
    </source>
</evidence>
<dbReference type="GO" id="GO:0006207">
    <property type="term" value="P:'de novo' pyrimidine nucleobase biosynthetic process"/>
    <property type="evidence" value="ECO:0007669"/>
    <property type="project" value="InterPro"/>
</dbReference>
<dbReference type="InterPro" id="IPR006131">
    <property type="entry name" value="Asp_carbamoyltransf_Asp/Orn-bd"/>
</dbReference>
<dbReference type="RefSeq" id="WP_089799443.1">
    <property type="nucleotide sequence ID" value="NZ_BJYE01000002.1"/>
</dbReference>
<comment type="pathway">
    <text evidence="1 7">Pyrimidine metabolism; UMP biosynthesis via de novo pathway; (S)-dihydroorotate from bicarbonate: step 2/3.</text>
</comment>
<evidence type="ECO:0000256" key="4">
    <source>
        <dbReference type="ARBA" id="ARBA00022975"/>
    </source>
</evidence>
<comment type="subunit">
    <text evidence="7">Heterododecamer (2C3:3R2) of six catalytic PyrB chains organized as two trimers (C3), and six regulatory PyrI chains organized as three dimers (R2).</text>
</comment>
<comment type="function">
    <text evidence="5 7">Catalyzes the condensation of carbamoyl phosphate and aspartate to form carbamoyl aspartate and inorganic phosphate, the committed step in the de novo pyrimidine nucleotide biosynthesis pathway.</text>
</comment>
<feature type="binding site" evidence="7">
    <location>
        <position position="253"/>
    </location>
    <ligand>
        <name>carbamoyl phosphate</name>
        <dbReference type="ChEBI" id="CHEBI:58228"/>
    </ligand>
</feature>
<dbReference type="InterPro" id="IPR006132">
    <property type="entry name" value="Asp/Orn_carbamoyltranf_P-bd"/>
</dbReference>
<dbReference type="HAMAP" id="MF_00001">
    <property type="entry name" value="Asp_carb_tr"/>
    <property type="match status" value="1"/>
</dbReference>
<dbReference type="AlphaFoldDB" id="A0A511WYR2"/>
<dbReference type="NCBIfam" id="NF002032">
    <property type="entry name" value="PRK00856.1"/>
    <property type="match status" value="1"/>
</dbReference>
<dbReference type="EMBL" id="BJYE01000002">
    <property type="protein sequence ID" value="GEN55718.1"/>
    <property type="molecule type" value="Genomic_DNA"/>
</dbReference>
<keyword evidence="3 7" id="KW-0808">Transferase</keyword>
<accession>A0A511WYR2</accession>
<gene>
    <name evidence="7 10" type="primary">pyrB</name>
    <name evidence="10" type="ORF">HAL01_01820</name>
</gene>
<sequence length="314" mass="35477">MKDFVSMKSMSKAQILDLLKRIEAIETGKQCPSFHNQNVFIANLFYEPSTRTKMSFEVAEKRLGIHVLDFHVESSSALKGETVYDTAKTFEAIGAQAIVIRHPKENEVQKLAASLDIPVINGGDGAGEHPTQSLLDIYTMYQEFGSFEGLKVTIVGDIKHSRVARSNAYALKTLGADVRFSAKESFQDETLDYPYIDIDEAVVDSDVMMLLRIQLERHTNKEALDKTAYLKRYGLTVERYSRLKSSAIVMHPAPVNRGVEIDDSLVEAEKSRIFKQMENGVYSRMAVIETVLLEQQLKKGAIQYGFHHQERIYS</sequence>
<feature type="domain" description="Aspartate/ornithine carbamoyltransferase carbamoyl-P binding" evidence="9">
    <location>
        <begin position="2"/>
        <end position="141"/>
    </location>
</feature>
<evidence type="ECO:0000256" key="3">
    <source>
        <dbReference type="ARBA" id="ARBA00022679"/>
    </source>
</evidence>
<dbReference type="GO" id="GO:0044205">
    <property type="term" value="P:'de novo' UMP biosynthetic process"/>
    <property type="evidence" value="ECO:0007669"/>
    <property type="project" value="UniProtKB-UniRule"/>
</dbReference>